<name>A0AA37P6L5_9PEZI</name>
<proteinExistence type="predicted"/>
<accession>A0AA37P6L5</accession>
<dbReference type="RefSeq" id="XP_049129081.1">
    <property type="nucleotide sequence ID" value="XM_049273124.1"/>
</dbReference>
<sequence>MARIASPPNTPPIIVPVCGCVESLLIVLGVGAGVAVEVASQVGVDGAGTLGVSGGMKVIGTAEAAAAVDVSENWVPDGIGLAASKECLLTQGTVVPNESLTFPVQASGPVTG</sequence>
<dbReference type="EMBL" id="BQXU01000017">
    <property type="protein sequence ID" value="GKT46731.1"/>
    <property type="molecule type" value="Genomic_DNA"/>
</dbReference>
<dbReference type="GeneID" id="73327714"/>
<keyword evidence="2" id="KW-1185">Reference proteome</keyword>
<organism evidence="1 2">
    <name type="scientific">Colletotrichum spaethianum</name>
    <dbReference type="NCBI Taxonomy" id="700344"/>
    <lineage>
        <taxon>Eukaryota</taxon>
        <taxon>Fungi</taxon>
        <taxon>Dikarya</taxon>
        <taxon>Ascomycota</taxon>
        <taxon>Pezizomycotina</taxon>
        <taxon>Sordariomycetes</taxon>
        <taxon>Hypocreomycetidae</taxon>
        <taxon>Glomerellales</taxon>
        <taxon>Glomerellaceae</taxon>
        <taxon>Colletotrichum</taxon>
        <taxon>Colletotrichum spaethianum species complex</taxon>
    </lineage>
</organism>
<evidence type="ECO:0000313" key="1">
    <source>
        <dbReference type="EMBL" id="GKT46731.1"/>
    </source>
</evidence>
<dbReference type="Proteomes" id="UP001055115">
    <property type="component" value="Unassembled WGS sequence"/>
</dbReference>
<dbReference type="AlphaFoldDB" id="A0AA37P6L5"/>
<gene>
    <name evidence="1" type="ORF">ColSpa_06912</name>
</gene>
<protein>
    <submittedName>
        <fullName evidence="1">Uncharacterized protein</fullName>
    </submittedName>
</protein>
<evidence type="ECO:0000313" key="2">
    <source>
        <dbReference type="Proteomes" id="UP001055115"/>
    </source>
</evidence>
<reference evidence="1 2" key="1">
    <citation type="submission" date="2022-03" db="EMBL/GenBank/DDBJ databases">
        <title>Genome data of Colletotrichum spp.</title>
        <authorList>
            <person name="Utami Y.D."/>
            <person name="Hiruma K."/>
        </authorList>
    </citation>
    <scope>NUCLEOTIDE SEQUENCE [LARGE SCALE GENOMIC DNA]</scope>
    <source>
        <strain evidence="1 2">MAFF 239500</strain>
    </source>
</reference>
<comment type="caution">
    <text evidence="1">The sequence shown here is derived from an EMBL/GenBank/DDBJ whole genome shotgun (WGS) entry which is preliminary data.</text>
</comment>